<organism evidence="1 2">
    <name type="scientific">Synechocystis salina LEGE 00031</name>
    <dbReference type="NCBI Taxonomy" id="1828736"/>
    <lineage>
        <taxon>Bacteria</taxon>
        <taxon>Bacillati</taxon>
        <taxon>Cyanobacteriota</taxon>
        <taxon>Cyanophyceae</taxon>
        <taxon>Synechococcales</taxon>
        <taxon>Merismopediaceae</taxon>
        <taxon>Synechocystis</taxon>
    </lineage>
</organism>
<keyword evidence="1" id="KW-0808">Transferase</keyword>
<dbReference type="InterPro" id="IPR035069">
    <property type="entry name" value="TTHA1013/TTHA0281-like"/>
</dbReference>
<accession>A0ABR9VWE7</accession>
<dbReference type="EMBL" id="JADEVV010000080">
    <property type="protein sequence ID" value="MBE9255680.1"/>
    <property type="molecule type" value="Genomic_DNA"/>
</dbReference>
<name>A0ABR9VWE7_9SYNC</name>
<dbReference type="GO" id="GO:0016779">
    <property type="term" value="F:nucleotidyltransferase activity"/>
    <property type="evidence" value="ECO:0007669"/>
    <property type="project" value="UniProtKB-KW"/>
</dbReference>
<protein>
    <submittedName>
        <fullName evidence="1">2-phospho-L-lactate guanylyltransferase</fullName>
    </submittedName>
</protein>
<keyword evidence="1" id="KW-0548">Nucleotidyltransferase</keyword>
<dbReference type="Gene3D" id="3.30.160.250">
    <property type="match status" value="1"/>
</dbReference>
<dbReference type="SUPFAM" id="SSF143100">
    <property type="entry name" value="TTHA1013/TTHA0281-like"/>
    <property type="match status" value="1"/>
</dbReference>
<reference evidence="1 2" key="1">
    <citation type="submission" date="2020-10" db="EMBL/GenBank/DDBJ databases">
        <authorList>
            <person name="Castelo-Branco R."/>
            <person name="Eusebio N."/>
            <person name="Adriana R."/>
            <person name="Vieira A."/>
            <person name="Brugerolle De Fraissinette N."/>
            <person name="Rezende De Castro R."/>
            <person name="Schneider M.P."/>
            <person name="Vasconcelos V."/>
            <person name="Leao P.N."/>
        </authorList>
    </citation>
    <scope>NUCLEOTIDE SEQUENCE [LARGE SCALE GENOMIC DNA]</scope>
    <source>
        <strain evidence="1 2">LEGE 00031</strain>
    </source>
</reference>
<comment type="caution">
    <text evidence="1">The sequence shown here is derived from an EMBL/GenBank/DDBJ whole genome shotgun (WGS) entry which is preliminary data.</text>
</comment>
<gene>
    <name evidence="1" type="ORF">IQ217_17950</name>
</gene>
<dbReference type="RefSeq" id="WP_194021190.1">
    <property type="nucleotide sequence ID" value="NZ_JADEVV010000080.1"/>
</dbReference>
<sequence>MKNTIVIEVTQEEDGGFIAEGLTENIFTQADTWDELKENVIEAVKGYYFDQPSIPNIKLHLIKDELLVIR</sequence>
<evidence type="ECO:0000313" key="2">
    <source>
        <dbReference type="Proteomes" id="UP000658720"/>
    </source>
</evidence>
<keyword evidence="2" id="KW-1185">Reference proteome</keyword>
<dbReference type="Proteomes" id="UP000658720">
    <property type="component" value="Unassembled WGS sequence"/>
</dbReference>
<proteinExistence type="predicted"/>
<evidence type="ECO:0000313" key="1">
    <source>
        <dbReference type="EMBL" id="MBE9255680.1"/>
    </source>
</evidence>